<dbReference type="AlphaFoldDB" id="A0AAV2TGL0"/>
<evidence type="ECO:0000256" key="2">
    <source>
        <dbReference type="ARBA" id="ARBA00022617"/>
    </source>
</evidence>
<dbReference type="Pfam" id="PF00042">
    <property type="entry name" value="Globin"/>
    <property type="match status" value="1"/>
</dbReference>
<keyword evidence="3" id="KW-0479">Metal-binding</keyword>
<evidence type="ECO:0000256" key="3">
    <source>
        <dbReference type="ARBA" id="ARBA00022723"/>
    </source>
</evidence>
<dbReference type="InterPro" id="IPR000971">
    <property type="entry name" value="Globin"/>
</dbReference>
<evidence type="ECO:0000259" key="6">
    <source>
        <dbReference type="Pfam" id="PF00042"/>
    </source>
</evidence>
<dbReference type="CDD" id="cd01040">
    <property type="entry name" value="Mb-like"/>
    <property type="match status" value="1"/>
</dbReference>
<reference evidence="7" key="1">
    <citation type="submission" date="2024-06" db="EMBL/GenBank/DDBJ databases">
        <authorList>
            <person name="Liu X."/>
            <person name="Lenzi L."/>
            <person name="Haldenby T S."/>
            <person name="Uol C."/>
        </authorList>
    </citation>
    <scope>NUCLEOTIDE SEQUENCE</scope>
</reference>
<accession>A0AAV2TGL0</accession>
<evidence type="ECO:0000313" key="7">
    <source>
        <dbReference type="EMBL" id="CAL5136026.1"/>
    </source>
</evidence>
<feature type="domain" description="Globin" evidence="6">
    <location>
        <begin position="53"/>
        <end position="161"/>
    </location>
</feature>
<keyword evidence="1 5" id="KW-0813">Transport</keyword>
<evidence type="ECO:0000256" key="5">
    <source>
        <dbReference type="RuleBase" id="RU000356"/>
    </source>
</evidence>
<dbReference type="SUPFAM" id="SSF46458">
    <property type="entry name" value="Globin-like"/>
    <property type="match status" value="1"/>
</dbReference>
<protein>
    <recommendedName>
        <fullName evidence="6">Globin domain-containing protein</fullName>
    </recommendedName>
</protein>
<dbReference type="InterPro" id="IPR012292">
    <property type="entry name" value="Globin/Proto"/>
</dbReference>
<keyword evidence="4" id="KW-0408">Iron</keyword>
<proteinExistence type="inferred from homology"/>
<dbReference type="Proteomes" id="UP001497525">
    <property type="component" value="Unassembled WGS sequence"/>
</dbReference>
<dbReference type="GO" id="GO:0019825">
    <property type="term" value="F:oxygen binding"/>
    <property type="evidence" value="ECO:0007669"/>
    <property type="project" value="InterPro"/>
</dbReference>
<keyword evidence="2 5" id="KW-0349">Heme</keyword>
<dbReference type="GO" id="GO:0020037">
    <property type="term" value="F:heme binding"/>
    <property type="evidence" value="ECO:0007669"/>
    <property type="project" value="InterPro"/>
</dbReference>
<dbReference type="GO" id="GO:0046872">
    <property type="term" value="F:metal ion binding"/>
    <property type="evidence" value="ECO:0007669"/>
    <property type="project" value="UniProtKB-KW"/>
</dbReference>
<evidence type="ECO:0000313" key="8">
    <source>
        <dbReference type="Proteomes" id="UP001497525"/>
    </source>
</evidence>
<dbReference type="Gene3D" id="1.10.490.10">
    <property type="entry name" value="Globins"/>
    <property type="match status" value="1"/>
</dbReference>
<dbReference type="InterPro" id="IPR044399">
    <property type="entry name" value="Mb-like_M"/>
</dbReference>
<sequence>MVGVFTGSIKKTDFPITGASMPRVTPEQLASLNEELDKITATPELRQKLGFELLKWLLLENPDFMKFYRPIRSMTLPQALESDYLMKMAPSYADALVAIVKGYSRDEEFMGVIANLAEIHKNHGITLSHFTSVVPVFTNTMASFLKTDKNKETMQTILSEALPMIGKRL</sequence>
<dbReference type="GO" id="GO:0005344">
    <property type="term" value="F:oxygen carrier activity"/>
    <property type="evidence" value="ECO:0007669"/>
    <property type="project" value="UniProtKB-KW"/>
</dbReference>
<dbReference type="EMBL" id="CAXLJL010000279">
    <property type="protein sequence ID" value="CAL5136026.1"/>
    <property type="molecule type" value="Genomic_DNA"/>
</dbReference>
<keyword evidence="5" id="KW-0561">Oxygen transport</keyword>
<gene>
    <name evidence="7" type="ORF">CDAUBV1_LOCUS10122</name>
</gene>
<comment type="caution">
    <text evidence="7">The sequence shown here is derived from an EMBL/GenBank/DDBJ whole genome shotgun (WGS) entry which is preliminary data.</text>
</comment>
<name>A0AAV2TGL0_CALDB</name>
<dbReference type="InterPro" id="IPR009050">
    <property type="entry name" value="Globin-like_sf"/>
</dbReference>
<comment type="similarity">
    <text evidence="5">Belongs to the globin family.</text>
</comment>
<evidence type="ECO:0000256" key="1">
    <source>
        <dbReference type="ARBA" id="ARBA00022448"/>
    </source>
</evidence>
<evidence type="ECO:0000256" key="4">
    <source>
        <dbReference type="ARBA" id="ARBA00023004"/>
    </source>
</evidence>
<organism evidence="7 8">
    <name type="scientific">Calicophoron daubneyi</name>
    <name type="common">Rumen fluke</name>
    <name type="synonym">Paramphistomum daubneyi</name>
    <dbReference type="NCBI Taxonomy" id="300641"/>
    <lineage>
        <taxon>Eukaryota</taxon>
        <taxon>Metazoa</taxon>
        <taxon>Spiralia</taxon>
        <taxon>Lophotrochozoa</taxon>
        <taxon>Platyhelminthes</taxon>
        <taxon>Trematoda</taxon>
        <taxon>Digenea</taxon>
        <taxon>Plagiorchiida</taxon>
        <taxon>Pronocephalata</taxon>
        <taxon>Paramphistomoidea</taxon>
        <taxon>Paramphistomidae</taxon>
        <taxon>Calicophoron</taxon>
    </lineage>
</organism>